<reference evidence="1 2" key="1">
    <citation type="submission" date="2015-12" db="EMBL/GenBank/DDBJ databases">
        <title>Genome sequence of Mucilaginibacter gotjawali.</title>
        <authorList>
            <person name="Lee J.S."/>
            <person name="Lee K.C."/>
            <person name="Kim K.K."/>
            <person name="Lee B.W."/>
        </authorList>
    </citation>
    <scope>NUCLEOTIDE SEQUENCE [LARGE SCALE GENOMIC DNA]</scope>
    <source>
        <strain evidence="1 2">SA3-7</strain>
    </source>
</reference>
<accession>A0A110AZX1</accession>
<dbReference type="KEGG" id="mgot:MgSA37_00213"/>
<evidence type="ECO:0000313" key="2">
    <source>
        <dbReference type="Proteomes" id="UP000218263"/>
    </source>
</evidence>
<evidence type="ECO:0000313" key="1">
    <source>
        <dbReference type="EMBL" id="BAU52063.1"/>
    </source>
</evidence>
<keyword evidence="2" id="KW-1185">Reference proteome</keyword>
<dbReference type="EMBL" id="AP017313">
    <property type="protein sequence ID" value="BAU52063.1"/>
    <property type="molecule type" value="Genomic_DNA"/>
</dbReference>
<proteinExistence type="predicted"/>
<dbReference type="Proteomes" id="UP000218263">
    <property type="component" value="Chromosome"/>
</dbReference>
<protein>
    <submittedName>
        <fullName evidence="1">Uncharacterized protein</fullName>
    </submittedName>
</protein>
<gene>
    <name evidence="1" type="ORF">MgSA37_00213</name>
</gene>
<sequence>MRYLMPEQLKDNLSIGRSVEQWLGPTIFPNYVTLRTLTIRKERDSTYTTSYVASTMGMKTLPMSTHSTL</sequence>
<name>A0A110AZX1_9SPHI</name>
<dbReference type="AlphaFoldDB" id="A0A110AZX1"/>
<organism evidence="1 2">
    <name type="scientific">Mucilaginibacter gotjawali</name>
    <dbReference type="NCBI Taxonomy" id="1550579"/>
    <lineage>
        <taxon>Bacteria</taxon>
        <taxon>Pseudomonadati</taxon>
        <taxon>Bacteroidota</taxon>
        <taxon>Sphingobacteriia</taxon>
        <taxon>Sphingobacteriales</taxon>
        <taxon>Sphingobacteriaceae</taxon>
        <taxon>Mucilaginibacter</taxon>
    </lineage>
</organism>